<evidence type="ECO:0000313" key="3">
    <source>
        <dbReference type="Proteomes" id="UP000644441"/>
    </source>
</evidence>
<name>A0ABS0AHH0_9GAMM</name>
<evidence type="ECO:0000259" key="1">
    <source>
        <dbReference type="PROSITE" id="PS51819"/>
    </source>
</evidence>
<dbReference type="Proteomes" id="UP000644441">
    <property type="component" value="Unassembled WGS sequence"/>
</dbReference>
<dbReference type="PANTHER" id="PTHR36503">
    <property type="entry name" value="BLR2520 PROTEIN"/>
    <property type="match status" value="1"/>
</dbReference>
<comment type="caution">
    <text evidence="2">The sequence shown here is derived from an EMBL/GenBank/DDBJ whole genome shotgun (WGS) entry which is preliminary data.</text>
</comment>
<dbReference type="Gene3D" id="3.10.180.10">
    <property type="entry name" value="2,3-Dihydroxybiphenyl 1,2-Dioxygenase, domain 1"/>
    <property type="match status" value="1"/>
</dbReference>
<dbReference type="InterPro" id="IPR029068">
    <property type="entry name" value="Glyas_Bleomycin-R_OHBP_Dase"/>
</dbReference>
<dbReference type="InterPro" id="IPR037523">
    <property type="entry name" value="VOC_core"/>
</dbReference>
<dbReference type="Pfam" id="PF00903">
    <property type="entry name" value="Glyoxalase"/>
    <property type="match status" value="1"/>
</dbReference>
<reference evidence="2 3" key="1">
    <citation type="submission" date="2012-09" db="EMBL/GenBank/DDBJ databases">
        <title>Genome Sequence of alkane-degrading Bacterium Alcanivorax venustensis ISO4.</title>
        <authorList>
            <person name="Lai Q."/>
            <person name="Shao Z."/>
        </authorList>
    </citation>
    <scope>NUCLEOTIDE SEQUENCE [LARGE SCALE GENOMIC DNA]</scope>
    <source>
        <strain evidence="2 3">ISO4</strain>
    </source>
</reference>
<dbReference type="CDD" id="cd07251">
    <property type="entry name" value="VOC_like"/>
    <property type="match status" value="1"/>
</dbReference>
<dbReference type="RefSeq" id="WP_228548066.1">
    <property type="nucleotide sequence ID" value="NZ_ARXR01000018.1"/>
</dbReference>
<dbReference type="PANTHER" id="PTHR36503:SF1">
    <property type="entry name" value="BLR2520 PROTEIN"/>
    <property type="match status" value="1"/>
</dbReference>
<proteinExistence type="predicted"/>
<organism evidence="2 3">
    <name type="scientific">Alloalcanivorax venustensis ISO4</name>
    <dbReference type="NCBI Taxonomy" id="1177184"/>
    <lineage>
        <taxon>Bacteria</taxon>
        <taxon>Pseudomonadati</taxon>
        <taxon>Pseudomonadota</taxon>
        <taxon>Gammaproteobacteria</taxon>
        <taxon>Oceanospirillales</taxon>
        <taxon>Alcanivoracaceae</taxon>
        <taxon>Alloalcanivorax</taxon>
    </lineage>
</organism>
<dbReference type="InterPro" id="IPR004360">
    <property type="entry name" value="Glyas_Fos-R_dOase_dom"/>
</dbReference>
<gene>
    <name evidence="2" type="ORF">ISO4_02179</name>
</gene>
<dbReference type="EMBL" id="ARXR01000018">
    <property type="protein sequence ID" value="MBF5053577.1"/>
    <property type="molecule type" value="Genomic_DNA"/>
</dbReference>
<feature type="domain" description="VOC" evidence="1">
    <location>
        <begin position="1"/>
        <end position="122"/>
    </location>
</feature>
<protein>
    <submittedName>
        <fullName evidence="2">Glyoxalase/bleomycin resistance protein/dioxygenase</fullName>
    </submittedName>
</protein>
<keyword evidence="3" id="KW-1185">Reference proteome</keyword>
<dbReference type="SUPFAM" id="SSF54593">
    <property type="entry name" value="Glyoxalase/Bleomycin resistance protein/Dihydroxybiphenyl dioxygenase"/>
    <property type="match status" value="1"/>
</dbReference>
<dbReference type="PROSITE" id="PS51819">
    <property type="entry name" value="VOC"/>
    <property type="match status" value="1"/>
</dbReference>
<evidence type="ECO:0000313" key="2">
    <source>
        <dbReference type="EMBL" id="MBF5053577.1"/>
    </source>
</evidence>
<accession>A0ABS0AHH0</accession>
<sequence length="132" mass="14394">MSLLTLGVRDLARSVRFYEQGLGLPRMPSPPEVAFFTLNGTWLGLYGRQAMAEEADVADDGGGFAGFTIAHNVHSEQEVDQVLAQAEAAGATMVKPGHRAHWGGYLGYFSDPDGFLWEVAHNPEFWVGPEDN</sequence>